<dbReference type="AlphaFoldDB" id="A0A516H2Y8"/>
<evidence type="ECO:0000313" key="3">
    <source>
        <dbReference type="EMBL" id="QDO98143.1"/>
    </source>
</evidence>
<evidence type="ECO:0000256" key="1">
    <source>
        <dbReference type="PROSITE-ProRule" id="PRU00169"/>
    </source>
</evidence>
<dbReference type="SUPFAM" id="SSF52172">
    <property type="entry name" value="CheY-like"/>
    <property type="match status" value="1"/>
</dbReference>
<dbReference type="KEGG" id="fer:FNB15_13060"/>
<dbReference type="Proteomes" id="UP000317496">
    <property type="component" value="Chromosome"/>
</dbReference>
<name>A0A516H2Y8_9PROT</name>
<gene>
    <name evidence="3" type="ORF">FNB15_13060</name>
</gene>
<dbReference type="EMBL" id="CP041636">
    <property type="protein sequence ID" value="QDO98143.1"/>
    <property type="molecule type" value="Genomic_DNA"/>
</dbReference>
<dbReference type="InterPro" id="IPR011006">
    <property type="entry name" value="CheY-like_superfamily"/>
</dbReference>
<dbReference type="Gene3D" id="3.40.50.2300">
    <property type="match status" value="1"/>
</dbReference>
<feature type="domain" description="Response regulatory" evidence="2">
    <location>
        <begin position="10"/>
        <end position="129"/>
    </location>
</feature>
<dbReference type="SMART" id="SM00448">
    <property type="entry name" value="REC"/>
    <property type="match status" value="1"/>
</dbReference>
<evidence type="ECO:0000259" key="2">
    <source>
        <dbReference type="PROSITE" id="PS50110"/>
    </source>
</evidence>
<proteinExistence type="predicted"/>
<reference evidence="3 4" key="1">
    <citation type="submission" date="2019-07" db="EMBL/GenBank/DDBJ databases">
        <title>Genome sequencing for Ferrovibrio sp. K5.</title>
        <authorList>
            <person name="Park S.-J."/>
        </authorList>
    </citation>
    <scope>NUCLEOTIDE SEQUENCE [LARGE SCALE GENOMIC DNA]</scope>
    <source>
        <strain evidence="3 4">K5</strain>
    </source>
</reference>
<evidence type="ECO:0000313" key="4">
    <source>
        <dbReference type="Proteomes" id="UP000317496"/>
    </source>
</evidence>
<dbReference type="InterPro" id="IPR001789">
    <property type="entry name" value="Sig_transdc_resp-reg_receiver"/>
</dbReference>
<keyword evidence="1" id="KW-0597">Phosphoprotein</keyword>
<keyword evidence="4" id="KW-1185">Reference proteome</keyword>
<organism evidence="3 4">
    <name type="scientific">Ferrovibrio terrae</name>
    <dbReference type="NCBI Taxonomy" id="2594003"/>
    <lineage>
        <taxon>Bacteria</taxon>
        <taxon>Pseudomonadati</taxon>
        <taxon>Pseudomonadota</taxon>
        <taxon>Alphaproteobacteria</taxon>
        <taxon>Rhodospirillales</taxon>
        <taxon>Rhodospirillaceae</taxon>
        <taxon>Ferrovibrio</taxon>
    </lineage>
</organism>
<protein>
    <submittedName>
        <fullName evidence="3">Response regulator</fullName>
    </submittedName>
</protein>
<dbReference type="PROSITE" id="PS50110">
    <property type="entry name" value="RESPONSE_REGULATORY"/>
    <property type="match status" value="1"/>
</dbReference>
<accession>A0A516H2Y8</accession>
<dbReference type="RefSeq" id="WP_144069124.1">
    <property type="nucleotide sequence ID" value="NZ_CP041636.1"/>
</dbReference>
<feature type="modified residue" description="4-aspartylphosphate" evidence="1">
    <location>
        <position position="60"/>
    </location>
</feature>
<dbReference type="OrthoDB" id="8449384at2"/>
<dbReference type="GO" id="GO:0000160">
    <property type="term" value="P:phosphorelay signal transduction system"/>
    <property type="evidence" value="ECO:0007669"/>
    <property type="project" value="InterPro"/>
</dbReference>
<sequence>MQIGHRHEVRILYGDPAHGSRALYRQAMVGAGFTNLREFDTLEGFTDLVAVAQSDLILMDTSLPGGDVARLVADLRHGKLGINPYLPLILTTWEAERSLVRRLVDSGADDLLIKPLSTKALLDRLEAVALNRKPFVVTSDYIGPDRRRIEARRESNVPLFDVPNPMRAKLTGESFDARGLQQAVMAMNEQINLQRLRASAFRIAFVAAQIVPLYKAQTMPDAHTLAMLRDLIVSTEDIQRRIADTDLAHVGQICERLLLPARQMYERGEDFVFTIDWQKSFDLLKSLGDAVLALFHPDRDTAALAGEVAVAIDRFQARRMAQEAGQLPQV</sequence>
<dbReference type="Pfam" id="PF00072">
    <property type="entry name" value="Response_reg"/>
    <property type="match status" value="1"/>
</dbReference>